<evidence type="ECO:0000313" key="2">
    <source>
        <dbReference type="Proteomes" id="UP000029033"/>
    </source>
</evidence>
<dbReference type="STRING" id="158787.BSCA_1138"/>
<reference evidence="1 2" key="1">
    <citation type="submission" date="2014-03" db="EMBL/GenBank/DDBJ databases">
        <title>Genomics of Bifidobacteria.</title>
        <authorList>
            <person name="Ventura M."/>
            <person name="Milani C."/>
            <person name="Lugli G.A."/>
        </authorList>
    </citation>
    <scope>NUCLEOTIDE SEQUENCE [LARGE SCALE GENOMIC DNA]</scope>
    <source>
        <strain evidence="1 2">LMG 21589</strain>
    </source>
</reference>
<proteinExistence type="predicted"/>
<organism evidence="1 2">
    <name type="scientific">Bifidobacterium scardovii</name>
    <dbReference type="NCBI Taxonomy" id="158787"/>
    <lineage>
        <taxon>Bacteria</taxon>
        <taxon>Bacillati</taxon>
        <taxon>Actinomycetota</taxon>
        <taxon>Actinomycetes</taxon>
        <taxon>Bifidobacteriales</taxon>
        <taxon>Bifidobacteriaceae</taxon>
        <taxon>Bifidobacterium</taxon>
    </lineage>
</organism>
<dbReference type="AlphaFoldDB" id="A0A087DJZ2"/>
<dbReference type="EMBL" id="JGZO01000001">
    <property type="protein sequence ID" value="KFI95842.1"/>
    <property type="molecule type" value="Genomic_DNA"/>
</dbReference>
<dbReference type="Proteomes" id="UP000029033">
    <property type="component" value="Unassembled WGS sequence"/>
</dbReference>
<keyword evidence="2" id="KW-1185">Reference proteome</keyword>
<protein>
    <submittedName>
        <fullName evidence="1">Uncharacterized protein</fullName>
    </submittedName>
</protein>
<sequence length="199" mass="21702">MTIETHLLRGMLRGHHHISAQLRKSTDVSPRAALAFLIPICEPKSGNLLIKALGVALRSSGVSRPARHALTVFSTSRAAAARRRLQTVHRTVRSTAPWTSRAPRAARPHRFSHLADLPMCTKFMSPLDGQSCGLPIAVREAHVAYDVGGWRRSRLGVAGNNAPPSTLRHQRSRVIRVTVSGNREIHVESTAEIALSCAP</sequence>
<gene>
    <name evidence="1" type="ORF">BSCA_1138</name>
</gene>
<comment type="caution">
    <text evidence="1">The sequence shown here is derived from an EMBL/GenBank/DDBJ whole genome shotgun (WGS) entry which is preliminary data.</text>
</comment>
<accession>A0A087DJZ2</accession>
<name>A0A087DJZ2_9BIFI</name>
<evidence type="ECO:0000313" key="1">
    <source>
        <dbReference type="EMBL" id="KFI95842.1"/>
    </source>
</evidence>